<proteinExistence type="predicted"/>
<organism evidence="2 3">
    <name type="scientific">Ostreobium quekettii</name>
    <dbReference type="NCBI Taxonomy" id="121088"/>
    <lineage>
        <taxon>Eukaryota</taxon>
        <taxon>Viridiplantae</taxon>
        <taxon>Chlorophyta</taxon>
        <taxon>core chlorophytes</taxon>
        <taxon>Ulvophyceae</taxon>
        <taxon>TCBD clade</taxon>
        <taxon>Bryopsidales</taxon>
        <taxon>Ostreobineae</taxon>
        <taxon>Ostreobiaceae</taxon>
        <taxon>Ostreobium</taxon>
    </lineage>
</organism>
<sequence length="151" mass="17200">GCNYLQKLGPDLAFLDGVPCLKPRLREFRAVQDPFLKSLTPHGIPIEEATSLDLRRGGRLRPDTLRLRMASKVLYRHEDSHEGPMRRKNGACDSENREISLIVSNSRKPRLSPVPKSKEEEEVSHEDVAMVERMAAVAIQKYVRGWAARRQ</sequence>
<protein>
    <submittedName>
        <fullName evidence="2">Uncharacterized protein</fullName>
    </submittedName>
</protein>
<feature type="non-terminal residue" evidence="2">
    <location>
        <position position="151"/>
    </location>
</feature>
<reference evidence="2" key="1">
    <citation type="submission" date="2020-12" db="EMBL/GenBank/DDBJ databases">
        <authorList>
            <person name="Iha C."/>
        </authorList>
    </citation>
    <scope>NUCLEOTIDE SEQUENCE</scope>
</reference>
<comment type="caution">
    <text evidence="2">The sequence shown here is derived from an EMBL/GenBank/DDBJ whole genome shotgun (WGS) entry which is preliminary data.</text>
</comment>
<dbReference type="AlphaFoldDB" id="A0A8S1J3B6"/>
<feature type="region of interest" description="Disordered" evidence="1">
    <location>
        <begin position="103"/>
        <end position="125"/>
    </location>
</feature>
<keyword evidence="3" id="KW-1185">Reference proteome</keyword>
<evidence type="ECO:0000313" key="2">
    <source>
        <dbReference type="EMBL" id="CAD7701922.1"/>
    </source>
</evidence>
<dbReference type="Proteomes" id="UP000708148">
    <property type="component" value="Unassembled WGS sequence"/>
</dbReference>
<evidence type="ECO:0000313" key="3">
    <source>
        <dbReference type="Proteomes" id="UP000708148"/>
    </source>
</evidence>
<dbReference type="EMBL" id="CAJHUC010001659">
    <property type="protein sequence ID" value="CAD7701922.1"/>
    <property type="molecule type" value="Genomic_DNA"/>
</dbReference>
<evidence type="ECO:0000256" key="1">
    <source>
        <dbReference type="SAM" id="MobiDB-lite"/>
    </source>
</evidence>
<dbReference type="PROSITE" id="PS50096">
    <property type="entry name" value="IQ"/>
    <property type="match status" value="1"/>
</dbReference>
<feature type="non-terminal residue" evidence="2">
    <location>
        <position position="1"/>
    </location>
</feature>
<dbReference type="OrthoDB" id="72282at2759"/>
<accession>A0A8S1J3B6</accession>
<name>A0A8S1J3B6_9CHLO</name>
<gene>
    <name evidence="2" type="ORF">OSTQU699_LOCUS7279</name>
</gene>